<evidence type="ECO:0000256" key="6">
    <source>
        <dbReference type="ARBA" id="ARBA00022771"/>
    </source>
</evidence>
<dbReference type="EC" id="2.3.2.27" evidence="11"/>
<sequence>MGDETANRMNLDLNLGPVEQPHDYLDLRSFPSGSITLEELIARQRTQLRSESSVEGLLVDGQVREGGLLVDGHVREAVSPQRRQCTSSRQRWRSMQRDLITVSPEIRNLSLELVPGSVSQICEANDTSRRKKEDNEKSDELSFFDCNICLDLAQEPVVTCCGHLYCWPCLYRWLNLHSYAKECPVCKGEVTMKTVTPIYGRGTPTPRVEAEGYPSATKIPQRPQAPRHEGWRQTIQRSAFTAVPVEEVIRRLGSRFDMAELRNHPNSEESPERRSSLLARILTSRGMRREQQNSVETYPTVDDRDSVSSIAAMIQSEGQTVDTTVEIDSSLRRIADVDSGDSRPPRRRRLY</sequence>
<keyword evidence="15" id="KW-1185">Reference proteome</keyword>
<dbReference type="GO" id="GO:0006511">
    <property type="term" value="P:ubiquitin-dependent protein catabolic process"/>
    <property type="evidence" value="ECO:0007669"/>
    <property type="project" value="UniProtKB-UniRule"/>
</dbReference>
<evidence type="ECO:0000256" key="4">
    <source>
        <dbReference type="ARBA" id="ARBA00022679"/>
    </source>
</evidence>
<keyword evidence="8 11" id="KW-0862">Zinc</keyword>
<evidence type="ECO:0000313" key="15">
    <source>
        <dbReference type="Proteomes" id="UP001152523"/>
    </source>
</evidence>
<dbReference type="EMBL" id="CAMAPF010000033">
    <property type="protein sequence ID" value="CAH9079362.1"/>
    <property type="molecule type" value="Genomic_DNA"/>
</dbReference>
<evidence type="ECO:0000256" key="3">
    <source>
        <dbReference type="ARBA" id="ARBA00004906"/>
    </source>
</evidence>
<evidence type="ECO:0000256" key="8">
    <source>
        <dbReference type="ARBA" id="ARBA00022833"/>
    </source>
</evidence>
<keyword evidence="9" id="KW-0472">Membrane</keyword>
<evidence type="ECO:0000256" key="5">
    <source>
        <dbReference type="ARBA" id="ARBA00022723"/>
    </source>
</evidence>
<keyword evidence="4 11" id="KW-0808">Transferase</keyword>
<dbReference type="PROSITE" id="PS00518">
    <property type="entry name" value="ZF_RING_1"/>
    <property type="match status" value="1"/>
</dbReference>
<comment type="pathway">
    <text evidence="3 11">Protein modification; protein ubiquitination.</text>
</comment>
<dbReference type="AlphaFoldDB" id="A0AAV0CKA4"/>
<name>A0AAV0CKA4_9ASTE</name>
<keyword evidence="7 11" id="KW-0833">Ubl conjugation pathway</keyword>
<dbReference type="Proteomes" id="UP001152523">
    <property type="component" value="Unassembled WGS sequence"/>
</dbReference>
<accession>A0AAV0CKA4</accession>
<evidence type="ECO:0000256" key="7">
    <source>
        <dbReference type="ARBA" id="ARBA00022786"/>
    </source>
</evidence>
<feature type="domain" description="RING-type" evidence="13">
    <location>
        <begin position="146"/>
        <end position="187"/>
    </location>
</feature>
<evidence type="ECO:0000259" key="13">
    <source>
        <dbReference type="PROSITE" id="PS50089"/>
    </source>
</evidence>
<comment type="domain">
    <text evidence="11">The RING-type zinc finger domain is responsible for E3 ligase activity.</text>
</comment>
<dbReference type="InterPro" id="IPR017907">
    <property type="entry name" value="Znf_RING_CS"/>
</dbReference>
<organism evidence="14 15">
    <name type="scientific">Cuscuta epithymum</name>
    <dbReference type="NCBI Taxonomy" id="186058"/>
    <lineage>
        <taxon>Eukaryota</taxon>
        <taxon>Viridiplantae</taxon>
        <taxon>Streptophyta</taxon>
        <taxon>Embryophyta</taxon>
        <taxon>Tracheophyta</taxon>
        <taxon>Spermatophyta</taxon>
        <taxon>Magnoliopsida</taxon>
        <taxon>eudicotyledons</taxon>
        <taxon>Gunneridae</taxon>
        <taxon>Pentapetalae</taxon>
        <taxon>asterids</taxon>
        <taxon>lamiids</taxon>
        <taxon>Solanales</taxon>
        <taxon>Convolvulaceae</taxon>
        <taxon>Cuscuteae</taxon>
        <taxon>Cuscuta</taxon>
        <taxon>Cuscuta subgen. Cuscuta</taxon>
    </lineage>
</organism>
<dbReference type="Gene3D" id="3.30.40.10">
    <property type="entry name" value="Zinc/RING finger domain, C3HC4 (zinc finger)"/>
    <property type="match status" value="1"/>
</dbReference>
<comment type="subcellular location">
    <subcellularLocation>
        <location evidence="2">Endomembrane system</location>
    </subcellularLocation>
    <subcellularLocation>
        <location evidence="11">Endoplasmic reticulum membrane</location>
        <topology evidence="11">Single-pass type IV membrane protein</topology>
    </subcellularLocation>
</comment>
<protein>
    <recommendedName>
        <fullName evidence="11">E3 ubiquitin-protein ligase RMA</fullName>
        <ecNumber evidence="11">2.3.2.27</ecNumber>
    </recommendedName>
    <alternativeName>
        <fullName evidence="11">Protein RING membrane-anchor</fullName>
    </alternativeName>
    <alternativeName>
        <fullName evidence="11">RING-type E3 ubiquitin transferase RMA</fullName>
    </alternativeName>
</protein>
<feature type="region of interest" description="Disordered" evidence="12">
    <location>
        <begin position="203"/>
        <end position="228"/>
    </location>
</feature>
<comment type="catalytic activity">
    <reaction evidence="1 11">
        <text>S-ubiquitinyl-[E2 ubiquitin-conjugating enzyme]-L-cysteine + [acceptor protein]-L-lysine = [E2 ubiquitin-conjugating enzyme]-L-cysteine + N(6)-ubiquitinyl-[acceptor protein]-L-lysine.</text>
        <dbReference type="EC" id="2.3.2.27"/>
    </reaction>
</comment>
<dbReference type="GO" id="GO:0061630">
    <property type="term" value="F:ubiquitin protein ligase activity"/>
    <property type="evidence" value="ECO:0007669"/>
    <property type="project" value="UniProtKB-UniRule"/>
</dbReference>
<evidence type="ECO:0000313" key="14">
    <source>
        <dbReference type="EMBL" id="CAH9079362.1"/>
    </source>
</evidence>
<gene>
    <name evidence="14" type="ORF">CEPIT_LOCUS6879</name>
</gene>
<dbReference type="SMART" id="SM00184">
    <property type="entry name" value="RING"/>
    <property type="match status" value="1"/>
</dbReference>
<keyword evidence="5 11" id="KW-0479">Metal-binding</keyword>
<evidence type="ECO:0000256" key="10">
    <source>
        <dbReference type="PROSITE-ProRule" id="PRU00175"/>
    </source>
</evidence>
<dbReference type="InterPro" id="IPR018957">
    <property type="entry name" value="Znf_C3HC4_RING-type"/>
</dbReference>
<evidence type="ECO:0000256" key="11">
    <source>
        <dbReference type="RuleBase" id="RU369090"/>
    </source>
</evidence>
<proteinExistence type="predicted"/>
<dbReference type="GO" id="GO:0005789">
    <property type="term" value="C:endoplasmic reticulum membrane"/>
    <property type="evidence" value="ECO:0007669"/>
    <property type="project" value="UniProtKB-SubCell"/>
</dbReference>
<dbReference type="PROSITE" id="PS50089">
    <property type="entry name" value="ZF_RING_2"/>
    <property type="match status" value="1"/>
</dbReference>
<dbReference type="PANTHER" id="PTHR12313">
    <property type="entry name" value="E3 UBIQUITIN-PROTEIN LIGASE RNF5-RELATED"/>
    <property type="match status" value="1"/>
</dbReference>
<reference evidence="14" key="1">
    <citation type="submission" date="2022-07" db="EMBL/GenBank/DDBJ databases">
        <authorList>
            <person name="Macas J."/>
            <person name="Novak P."/>
            <person name="Neumann P."/>
        </authorList>
    </citation>
    <scope>NUCLEOTIDE SEQUENCE</scope>
</reference>
<dbReference type="SUPFAM" id="SSF57850">
    <property type="entry name" value="RING/U-box"/>
    <property type="match status" value="1"/>
</dbReference>
<evidence type="ECO:0000256" key="1">
    <source>
        <dbReference type="ARBA" id="ARBA00000900"/>
    </source>
</evidence>
<evidence type="ECO:0000256" key="2">
    <source>
        <dbReference type="ARBA" id="ARBA00004308"/>
    </source>
</evidence>
<dbReference type="GO" id="GO:0008270">
    <property type="term" value="F:zinc ion binding"/>
    <property type="evidence" value="ECO:0007669"/>
    <property type="project" value="UniProtKB-KW"/>
</dbReference>
<comment type="function">
    <text evidence="11">E3 ubiquitin-protein ligase.</text>
</comment>
<dbReference type="InterPro" id="IPR045103">
    <property type="entry name" value="RNF5/RNF185-like"/>
</dbReference>
<keyword evidence="11" id="KW-0256">Endoplasmic reticulum</keyword>
<dbReference type="InterPro" id="IPR013083">
    <property type="entry name" value="Znf_RING/FYVE/PHD"/>
</dbReference>
<comment type="caution">
    <text evidence="14">The sequence shown here is derived from an EMBL/GenBank/DDBJ whole genome shotgun (WGS) entry which is preliminary data.</text>
</comment>
<dbReference type="CDD" id="cd16745">
    <property type="entry name" value="RING-HC_AtRMA-like"/>
    <property type="match status" value="1"/>
</dbReference>
<dbReference type="InterPro" id="IPR001841">
    <property type="entry name" value="Znf_RING"/>
</dbReference>
<evidence type="ECO:0000256" key="9">
    <source>
        <dbReference type="ARBA" id="ARBA00023136"/>
    </source>
</evidence>
<keyword evidence="6 10" id="KW-0863">Zinc-finger</keyword>
<evidence type="ECO:0000256" key="12">
    <source>
        <dbReference type="SAM" id="MobiDB-lite"/>
    </source>
</evidence>
<dbReference type="Pfam" id="PF00097">
    <property type="entry name" value="zf-C3HC4"/>
    <property type="match status" value="1"/>
</dbReference>